<feature type="chain" id="PRO_5035238639" evidence="1">
    <location>
        <begin position="28"/>
        <end position="214"/>
    </location>
</feature>
<keyword evidence="1" id="KW-0732">Signal</keyword>
<keyword evidence="3" id="KW-1185">Reference proteome</keyword>
<dbReference type="RefSeq" id="WP_210682410.1">
    <property type="nucleotide sequence ID" value="NZ_JAGMWN010000005.1"/>
</dbReference>
<evidence type="ECO:0000313" key="3">
    <source>
        <dbReference type="Proteomes" id="UP000672602"/>
    </source>
</evidence>
<organism evidence="2 3">
    <name type="scientific">Marivibrio halodurans</name>
    <dbReference type="NCBI Taxonomy" id="2039722"/>
    <lineage>
        <taxon>Bacteria</taxon>
        <taxon>Pseudomonadati</taxon>
        <taxon>Pseudomonadota</taxon>
        <taxon>Alphaproteobacteria</taxon>
        <taxon>Rhodospirillales</taxon>
        <taxon>Rhodospirillaceae</taxon>
        <taxon>Marivibrio</taxon>
    </lineage>
</organism>
<gene>
    <name evidence="2" type="ORF">KAJ83_12525</name>
</gene>
<name>A0A8J7RZZ8_9PROT</name>
<sequence length="214" mass="23852">MGRMTIWRVGKLSVALAVLGFVSAVWAWSAAANPVPVDGKDPKDGTDLTGFRLQSMDGKAFLYFLCDAGDANPELWITHGHEIGASTQPFRVTYSIDGGPVQEHWFYVMENLKSGAFFPRYNQMYEARFGPTPEMFDKEAGSVSPEYVDWYNNIYNTLIADFGFGGTTADFTIIDTEGNSHGYQFNLIPLRDSMARLKRCYEPPVNYTPISPSG</sequence>
<dbReference type="AlphaFoldDB" id="A0A8J7RZZ8"/>
<feature type="signal peptide" evidence="1">
    <location>
        <begin position="1"/>
        <end position="27"/>
    </location>
</feature>
<proteinExistence type="predicted"/>
<accession>A0A8J7RZZ8</accession>
<evidence type="ECO:0000313" key="2">
    <source>
        <dbReference type="EMBL" id="MBP5857837.1"/>
    </source>
</evidence>
<reference evidence="2" key="1">
    <citation type="submission" date="2021-04" db="EMBL/GenBank/DDBJ databases">
        <authorList>
            <person name="Zhang D.-C."/>
        </authorList>
    </citation>
    <scope>NUCLEOTIDE SEQUENCE</scope>
    <source>
        <strain evidence="2">CGMCC 1.15697</strain>
    </source>
</reference>
<dbReference type="Proteomes" id="UP000672602">
    <property type="component" value="Unassembled WGS sequence"/>
</dbReference>
<protein>
    <submittedName>
        <fullName evidence="2">Uncharacterized protein</fullName>
    </submittedName>
</protein>
<comment type="caution">
    <text evidence="2">The sequence shown here is derived from an EMBL/GenBank/DDBJ whole genome shotgun (WGS) entry which is preliminary data.</text>
</comment>
<evidence type="ECO:0000256" key="1">
    <source>
        <dbReference type="SAM" id="SignalP"/>
    </source>
</evidence>
<dbReference type="EMBL" id="JAGMWN010000005">
    <property type="protein sequence ID" value="MBP5857837.1"/>
    <property type="molecule type" value="Genomic_DNA"/>
</dbReference>